<dbReference type="AlphaFoldDB" id="A0A9E7FA17"/>
<sequence>MGAASASGHHGLELLEADEAIAVAVDAVDHAAALGEGGALADPAEDVGELVCRDGAAAVEVEGGEGGAEGLLERRGAVLRSTNSAKEMNPSPSISASRIMRPSSSSEGGWPLRISRTAASSADEILPSPLASNLLNTRSKSPGSAAGGTAERGASEWEWPVGRLDRWQRKRDRILPIARDREEKRDQNEPERLFLYARIGS</sequence>
<feature type="region of interest" description="Disordered" evidence="1">
    <location>
        <begin position="133"/>
        <end position="155"/>
    </location>
</feature>
<evidence type="ECO:0000313" key="2">
    <source>
        <dbReference type="EMBL" id="URD92710.1"/>
    </source>
</evidence>
<keyword evidence="3" id="KW-1185">Reference proteome</keyword>
<accession>A0A9E7FA17</accession>
<protein>
    <submittedName>
        <fullName evidence="2">Uncharacterized protein</fullName>
    </submittedName>
</protein>
<dbReference type="EMBL" id="CP097505">
    <property type="protein sequence ID" value="URD92710.1"/>
    <property type="molecule type" value="Genomic_DNA"/>
</dbReference>
<feature type="compositionally biased region" description="Low complexity" evidence="1">
    <location>
        <begin position="90"/>
        <end position="106"/>
    </location>
</feature>
<reference evidence="2" key="1">
    <citation type="submission" date="2022-05" db="EMBL/GenBank/DDBJ databases">
        <title>The Musa troglodytarum L. genome provides insights into the mechanism of non-climacteric behaviour and enrichment of carotenoids.</title>
        <authorList>
            <person name="Wang J."/>
        </authorList>
    </citation>
    <scope>NUCLEOTIDE SEQUENCE</scope>
    <source>
        <tissue evidence="2">Leaf</tissue>
    </source>
</reference>
<evidence type="ECO:0000313" key="3">
    <source>
        <dbReference type="Proteomes" id="UP001055439"/>
    </source>
</evidence>
<name>A0A9E7FA17_9LILI</name>
<feature type="region of interest" description="Disordered" evidence="1">
    <location>
        <begin position="83"/>
        <end position="110"/>
    </location>
</feature>
<gene>
    <name evidence="2" type="ORF">MUK42_33498</name>
</gene>
<feature type="compositionally biased region" description="Polar residues" evidence="1">
    <location>
        <begin position="133"/>
        <end position="142"/>
    </location>
</feature>
<organism evidence="2 3">
    <name type="scientific">Musa troglodytarum</name>
    <name type="common">fe'i banana</name>
    <dbReference type="NCBI Taxonomy" id="320322"/>
    <lineage>
        <taxon>Eukaryota</taxon>
        <taxon>Viridiplantae</taxon>
        <taxon>Streptophyta</taxon>
        <taxon>Embryophyta</taxon>
        <taxon>Tracheophyta</taxon>
        <taxon>Spermatophyta</taxon>
        <taxon>Magnoliopsida</taxon>
        <taxon>Liliopsida</taxon>
        <taxon>Zingiberales</taxon>
        <taxon>Musaceae</taxon>
        <taxon>Musa</taxon>
    </lineage>
</organism>
<evidence type="ECO:0000256" key="1">
    <source>
        <dbReference type="SAM" id="MobiDB-lite"/>
    </source>
</evidence>
<proteinExistence type="predicted"/>
<dbReference type="Proteomes" id="UP001055439">
    <property type="component" value="Chromosome 3"/>
</dbReference>